<dbReference type="EMBL" id="JAWQEG010005599">
    <property type="protein sequence ID" value="KAK3857470.1"/>
    <property type="molecule type" value="Genomic_DNA"/>
</dbReference>
<reference evidence="2" key="1">
    <citation type="submission" date="2023-10" db="EMBL/GenBank/DDBJ databases">
        <title>Genome assemblies of two species of porcelain crab, Petrolisthes cinctipes and Petrolisthes manimaculis (Anomura: Porcellanidae).</title>
        <authorList>
            <person name="Angst P."/>
        </authorList>
    </citation>
    <scope>NUCLEOTIDE SEQUENCE</scope>
    <source>
        <strain evidence="2">PB745_01</strain>
        <tissue evidence="2">Gill</tissue>
    </source>
</reference>
<accession>A0AAE1BZ50</accession>
<proteinExistence type="predicted"/>
<evidence type="ECO:0000256" key="1">
    <source>
        <dbReference type="SAM" id="MobiDB-lite"/>
    </source>
</evidence>
<evidence type="ECO:0000313" key="2">
    <source>
        <dbReference type="EMBL" id="KAK3857470.1"/>
    </source>
</evidence>
<dbReference type="Proteomes" id="UP001286313">
    <property type="component" value="Unassembled WGS sequence"/>
</dbReference>
<feature type="non-terminal residue" evidence="2">
    <location>
        <position position="1"/>
    </location>
</feature>
<evidence type="ECO:0000313" key="3">
    <source>
        <dbReference type="Proteomes" id="UP001286313"/>
    </source>
</evidence>
<protein>
    <submittedName>
        <fullName evidence="2">Uncharacterized protein</fullName>
    </submittedName>
</protein>
<feature type="region of interest" description="Disordered" evidence="1">
    <location>
        <begin position="1"/>
        <end position="48"/>
    </location>
</feature>
<dbReference type="AlphaFoldDB" id="A0AAE1BZ50"/>
<sequence length="48" mass="5157">MSNISFHPRAFSPRSRLSPAPFVTRHSEEQDEPANLFPAVCGGVSGGD</sequence>
<gene>
    <name evidence="2" type="ORF">Pcinc_036275</name>
</gene>
<keyword evidence="3" id="KW-1185">Reference proteome</keyword>
<comment type="caution">
    <text evidence="2">The sequence shown here is derived from an EMBL/GenBank/DDBJ whole genome shotgun (WGS) entry which is preliminary data.</text>
</comment>
<name>A0AAE1BZ50_PETCI</name>
<organism evidence="2 3">
    <name type="scientific">Petrolisthes cinctipes</name>
    <name type="common">Flat porcelain crab</name>
    <dbReference type="NCBI Taxonomy" id="88211"/>
    <lineage>
        <taxon>Eukaryota</taxon>
        <taxon>Metazoa</taxon>
        <taxon>Ecdysozoa</taxon>
        <taxon>Arthropoda</taxon>
        <taxon>Crustacea</taxon>
        <taxon>Multicrustacea</taxon>
        <taxon>Malacostraca</taxon>
        <taxon>Eumalacostraca</taxon>
        <taxon>Eucarida</taxon>
        <taxon>Decapoda</taxon>
        <taxon>Pleocyemata</taxon>
        <taxon>Anomura</taxon>
        <taxon>Galatheoidea</taxon>
        <taxon>Porcellanidae</taxon>
        <taxon>Petrolisthes</taxon>
    </lineage>
</organism>